<proteinExistence type="predicted"/>
<dbReference type="EMBL" id="JAMZIH010005686">
    <property type="protein sequence ID" value="KAJ1674788.1"/>
    <property type="molecule type" value="Genomic_DNA"/>
</dbReference>
<reference evidence="1" key="1">
    <citation type="submission" date="2022-06" db="EMBL/GenBank/DDBJ databases">
        <title>Phylogenomic reconstructions and comparative analyses of Kickxellomycotina fungi.</title>
        <authorList>
            <person name="Reynolds N.K."/>
            <person name="Stajich J.E."/>
            <person name="Barry K."/>
            <person name="Grigoriev I.V."/>
            <person name="Crous P."/>
            <person name="Smith M.E."/>
        </authorList>
    </citation>
    <scope>NUCLEOTIDE SEQUENCE</scope>
    <source>
        <strain evidence="1">RSA 2271</strain>
    </source>
</reference>
<comment type="caution">
    <text evidence="1">The sequence shown here is derived from an EMBL/GenBank/DDBJ whole genome shotgun (WGS) entry which is preliminary data.</text>
</comment>
<sequence length="981" mass="109240">VAAGLVAAAAVYVSATIHPLLTGLSLVVSLLAFLLHRLRYHYDSNARLYEPDNVRFESTGQVSFASSAATKRLTSEASTESLAFDRTKFESQIDFNRYGLVVDGKPVLLVAADFDYWHMANGHLGTWRAALLHFKALGVNAVRIRFHWGYHSSAPGKYNFEGDHDVAKLLLLCSELGLYVIAVVGPYIGEDIQAGGYPHWLVQNRSIRLRHMWVSGWKRFCPKFAFLSRQWYSEILPRIQPFQITEADGEGRRPAGSSGGCVVLVQLENQLYDRLGQRGVPLCLRDEMRFLAYTARSMGITVPLLANNRKTTDLVEGTWGRVYAGLESYLRKLRLLPPDFHVDIEGYVLFSNTLRNGKPPALLHQIRADDSPFVINEIDRTESSTYDLPLELGISLALGSTVVSLSQLMPTLFRDIFCSLHVRELPEKHSVVNDTLEVTPHGHHTRLLVYLVRSFSQFLARTNDLHERPWINRPSILAARSLVISGAEPTYSAVRRSLDVDSSVEDLTLVAFISPEKVPDPKQRQAFSIGYVLADDPINARPLVTLEGTVSRGGSFVVVLANYDVMTNPRAPPLRLLGSTKPIYLRQTVALESGHMTSEIWIVPHESVQHGQMAFVGKVDVLGEASVEYLTDGDSSKAAAESGDDTNVLFSIVEFKDNATLVQVTSASQCVYIVLLDNPALETVVADIDDASGRARAIAWGPPNATFDGGRVRVPRSKTDQQLVLISSGNRGETVAAVEGFRPAGGETTRYSALPFIREYKRAGDKPSIRVAHDRAETRVTNWNDYKWKLIPTYTDIESMDDIHAMPYSRDLGSFAFLAQDLTFSSGHTVYRGIVHLNHRHITDDRIYLQLNGRHRCTVFFNGHNISGHTTFSADLLKPGAYRGPDFRLDVHTYDITDHAFIGQDDESLRNEVIVLVESFGLGSQARLLNDARTPRGLITAHWHGFNLAIGHRQDDSEVDLSNEDQDPRTTELKAPWDMVG</sequence>
<name>A0ACC1HDZ6_9FUNG</name>
<feature type="non-terminal residue" evidence="1">
    <location>
        <position position="981"/>
    </location>
</feature>
<keyword evidence="2" id="KW-1185">Reference proteome</keyword>
<organism evidence="1 2">
    <name type="scientific">Spiromyces aspiralis</name>
    <dbReference type="NCBI Taxonomy" id="68401"/>
    <lineage>
        <taxon>Eukaryota</taxon>
        <taxon>Fungi</taxon>
        <taxon>Fungi incertae sedis</taxon>
        <taxon>Zoopagomycota</taxon>
        <taxon>Kickxellomycotina</taxon>
        <taxon>Kickxellomycetes</taxon>
        <taxon>Kickxellales</taxon>
        <taxon>Kickxellaceae</taxon>
        <taxon>Spiromyces</taxon>
    </lineage>
</organism>
<feature type="non-terminal residue" evidence="1">
    <location>
        <position position="1"/>
    </location>
</feature>
<dbReference type="Proteomes" id="UP001145114">
    <property type="component" value="Unassembled WGS sequence"/>
</dbReference>
<protein>
    <submittedName>
        <fullName evidence="1">Uncharacterized protein</fullName>
    </submittedName>
</protein>
<evidence type="ECO:0000313" key="2">
    <source>
        <dbReference type="Proteomes" id="UP001145114"/>
    </source>
</evidence>
<evidence type="ECO:0000313" key="1">
    <source>
        <dbReference type="EMBL" id="KAJ1674788.1"/>
    </source>
</evidence>
<gene>
    <name evidence="1" type="ORF">EV182_002560</name>
</gene>
<accession>A0ACC1HDZ6</accession>